<sequence>MGAEDDLGPEIGYTGARFGGTPRRKARKRKAAAEAPSAEEMLREAAAQEAVTEVFAAVSSAAAREDAPEDTAERPGGSDRYDGPDGDDSPVGYTGARFGGASRWRRKSAPDRESRQSQQEASQQDESPRTGVVPVPPPLPGIESHGGYFDPASSSSVRPYVFTRGRTRSQLELSLEGLVSVVPTAPTGHMSGEHHAVLGLCREPRSVAEVAALLDVPLGVARVLVGDLAAAGAVALHRTAGAAGPDIALLERVLSGLRRL</sequence>
<feature type="compositionally biased region" description="Basic and acidic residues" evidence="1">
    <location>
        <begin position="63"/>
        <end position="83"/>
    </location>
</feature>
<name>A0ABW4FEX7_9PSEU</name>
<dbReference type="PANTHER" id="PTHR36221">
    <property type="entry name" value="DUF742 DOMAIN-CONTAINING PROTEIN"/>
    <property type="match status" value="1"/>
</dbReference>
<evidence type="ECO:0000256" key="1">
    <source>
        <dbReference type="SAM" id="MobiDB-lite"/>
    </source>
</evidence>
<dbReference type="EMBL" id="JBHUCP010000004">
    <property type="protein sequence ID" value="MFD1529194.1"/>
    <property type="molecule type" value="Genomic_DNA"/>
</dbReference>
<accession>A0ABW4FEX7</accession>
<dbReference type="PANTHER" id="PTHR36221:SF1">
    <property type="entry name" value="DUF742 DOMAIN-CONTAINING PROTEIN"/>
    <property type="match status" value="1"/>
</dbReference>
<keyword evidence="3" id="KW-1185">Reference proteome</keyword>
<evidence type="ECO:0000313" key="2">
    <source>
        <dbReference type="EMBL" id="MFD1529194.1"/>
    </source>
</evidence>
<feature type="region of interest" description="Disordered" evidence="1">
    <location>
        <begin position="1"/>
        <end position="47"/>
    </location>
</feature>
<dbReference type="Pfam" id="PF05331">
    <property type="entry name" value="DUF742"/>
    <property type="match status" value="1"/>
</dbReference>
<comment type="caution">
    <text evidence="2">The sequence shown here is derived from an EMBL/GenBank/DDBJ whole genome shotgun (WGS) entry which is preliminary data.</text>
</comment>
<dbReference type="InterPro" id="IPR007995">
    <property type="entry name" value="DUF742"/>
</dbReference>
<reference evidence="3" key="1">
    <citation type="journal article" date="2019" name="Int. J. Syst. Evol. Microbiol.">
        <title>The Global Catalogue of Microorganisms (GCM) 10K type strain sequencing project: providing services to taxonomists for standard genome sequencing and annotation.</title>
        <authorList>
            <consortium name="The Broad Institute Genomics Platform"/>
            <consortium name="The Broad Institute Genome Sequencing Center for Infectious Disease"/>
            <person name="Wu L."/>
            <person name="Ma J."/>
        </authorList>
    </citation>
    <scope>NUCLEOTIDE SEQUENCE [LARGE SCALE GENOMIC DNA]</scope>
    <source>
        <strain evidence="3">JCM 12165</strain>
    </source>
</reference>
<dbReference type="RefSeq" id="WP_343975271.1">
    <property type="nucleotide sequence ID" value="NZ_BAAAJG010000008.1"/>
</dbReference>
<protein>
    <submittedName>
        <fullName evidence="2">DUF742 domain-containing protein</fullName>
    </submittedName>
</protein>
<proteinExistence type="predicted"/>
<feature type="compositionally biased region" description="Low complexity" evidence="1">
    <location>
        <begin position="116"/>
        <end position="125"/>
    </location>
</feature>
<evidence type="ECO:0000313" key="3">
    <source>
        <dbReference type="Proteomes" id="UP001597145"/>
    </source>
</evidence>
<gene>
    <name evidence="2" type="ORF">ACFSCY_07050</name>
</gene>
<feature type="region of interest" description="Disordered" evidence="1">
    <location>
        <begin position="59"/>
        <end position="153"/>
    </location>
</feature>
<dbReference type="Proteomes" id="UP001597145">
    <property type="component" value="Unassembled WGS sequence"/>
</dbReference>
<organism evidence="2 3">
    <name type="scientific">Pseudonocardia aurantiaca</name>
    <dbReference type="NCBI Taxonomy" id="75290"/>
    <lineage>
        <taxon>Bacteria</taxon>
        <taxon>Bacillati</taxon>
        <taxon>Actinomycetota</taxon>
        <taxon>Actinomycetes</taxon>
        <taxon>Pseudonocardiales</taxon>
        <taxon>Pseudonocardiaceae</taxon>
        <taxon>Pseudonocardia</taxon>
    </lineage>
</organism>